<feature type="region of interest" description="Disordered" evidence="1">
    <location>
        <begin position="1"/>
        <end position="49"/>
    </location>
</feature>
<reference evidence="3 4" key="2">
    <citation type="submission" date="2020-05" db="EMBL/GenBank/DDBJ databases">
        <authorList>
            <person name="Campoy J."/>
            <person name="Schneeberger K."/>
            <person name="Spophaly S."/>
        </authorList>
    </citation>
    <scope>NUCLEOTIDE SEQUENCE [LARGE SCALE GENOMIC DNA]</scope>
    <source>
        <strain evidence="3">PruArmRojPasFocal</strain>
    </source>
</reference>
<dbReference type="Proteomes" id="UP000507222">
    <property type="component" value="Unassembled WGS sequence"/>
</dbReference>
<proteinExistence type="predicted"/>
<keyword evidence="5" id="KW-1185">Reference proteome</keyword>
<protein>
    <submittedName>
        <fullName evidence="3">Uncharacterized protein</fullName>
    </submittedName>
</protein>
<feature type="compositionally biased region" description="Gly residues" evidence="1">
    <location>
        <begin position="10"/>
        <end position="21"/>
    </location>
</feature>
<dbReference type="EMBL" id="CAEKDK010000002">
    <property type="protein sequence ID" value="CAB4270497.1"/>
    <property type="molecule type" value="Genomic_DNA"/>
</dbReference>
<accession>A0A6J5WRF6</accession>
<evidence type="ECO:0000313" key="2">
    <source>
        <dbReference type="EMBL" id="CAB4270497.1"/>
    </source>
</evidence>
<name>A0A6J5WRF6_PRUAR</name>
<evidence type="ECO:0000313" key="3">
    <source>
        <dbReference type="EMBL" id="CAB4300898.1"/>
    </source>
</evidence>
<evidence type="ECO:0000313" key="5">
    <source>
        <dbReference type="Proteomes" id="UP000507245"/>
    </source>
</evidence>
<dbReference type="AlphaFoldDB" id="A0A6J5WRF6"/>
<evidence type="ECO:0000313" key="4">
    <source>
        <dbReference type="Proteomes" id="UP000507222"/>
    </source>
</evidence>
<feature type="compositionally biased region" description="Basic residues" evidence="1">
    <location>
        <begin position="25"/>
        <end position="49"/>
    </location>
</feature>
<gene>
    <name evidence="2" type="ORF">CURHAP_LOCUS16631</name>
    <name evidence="3" type="ORF">ORAREDHAP_LOCUS16212</name>
</gene>
<sequence>MGRRENEMEAGGGASGLGLVGLGRRVGKGGGGRKKTSGREKKKNKGDKG</sequence>
<dbReference type="EMBL" id="CAEKKB010000002">
    <property type="protein sequence ID" value="CAB4300898.1"/>
    <property type="molecule type" value="Genomic_DNA"/>
</dbReference>
<organism evidence="3 5">
    <name type="scientific">Prunus armeniaca</name>
    <name type="common">Apricot</name>
    <name type="synonym">Armeniaca vulgaris</name>
    <dbReference type="NCBI Taxonomy" id="36596"/>
    <lineage>
        <taxon>Eukaryota</taxon>
        <taxon>Viridiplantae</taxon>
        <taxon>Streptophyta</taxon>
        <taxon>Embryophyta</taxon>
        <taxon>Tracheophyta</taxon>
        <taxon>Spermatophyta</taxon>
        <taxon>Magnoliopsida</taxon>
        <taxon>eudicotyledons</taxon>
        <taxon>Gunneridae</taxon>
        <taxon>Pentapetalae</taxon>
        <taxon>rosids</taxon>
        <taxon>fabids</taxon>
        <taxon>Rosales</taxon>
        <taxon>Rosaceae</taxon>
        <taxon>Amygdaloideae</taxon>
        <taxon>Amygdaleae</taxon>
        <taxon>Prunus</taxon>
    </lineage>
</organism>
<evidence type="ECO:0000256" key="1">
    <source>
        <dbReference type="SAM" id="MobiDB-lite"/>
    </source>
</evidence>
<dbReference type="Proteomes" id="UP000507245">
    <property type="component" value="Unassembled WGS sequence"/>
</dbReference>
<reference evidence="5" key="1">
    <citation type="journal article" date="2020" name="Genome Biol.">
        <title>Gamete binning: chromosome-level and haplotype-resolved genome assembly enabled by high-throughput single-cell sequencing of gamete genomes.</title>
        <authorList>
            <person name="Campoy J.A."/>
            <person name="Sun H."/>
            <person name="Goel M."/>
            <person name="Jiao W.-B."/>
            <person name="Folz-Donahue K."/>
            <person name="Wang N."/>
            <person name="Rubio M."/>
            <person name="Liu C."/>
            <person name="Kukat C."/>
            <person name="Ruiz D."/>
            <person name="Huettel B."/>
            <person name="Schneeberger K."/>
        </authorList>
    </citation>
    <scope>NUCLEOTIDE SEQUENCE [LARGE SCALE GENOMIC DNA]</scope>
    <source>
        <strain evidence="5">cv. Rojo Pasion</strain>
    </source>
</reference>